<dbReference type="InterPro" id="IPR002156">
    <property type="entry name" value="RNaseH_domain"/>
</dbReference>
<evidence type="ECO:0000313" key="3">
    <source>
        <dbReference type="EMBL" id="ABN58714.1"/>
    </source>
</evidence>
<dbReference type="InterPro" id="IPR036397">
    <property type="entry name" value="RNaseH_sf"/>
</dbReference>
<dbReference type="SUPFAM" id="SSF53098">
    <property type="entry name" value="Ribonuclease H-like"/>
    <property type="match status" value="1"/>
</dbReference>
<dbReference type="VEuPathDB" id="VectorBase:BGLB006530"/>
<dbReference type="VEuPathDB" id="VectorBase:BGLAX_034475"/>
<evidence type="ECO:0000259" key="2">
    <source>
        <dbReference type="PROSITE" id="PS50879"/>
    </source>
</evidence>
<dbReference type="InterPro" id="IPR043502">
    <property type="entry name" value="DNA/RNA_pol_sf"/>
</dbReference>
<evidence type="ECO:0000259" key="1">
    <source>
        <dbReference type="PROSITE" id="PS50878"/>
    </source>
</evidence>
<dbReference type="SUPFAM" id="SSF56219">
    <property type="entry name" value="DNase I-like"/>
    <property type="match status" value="1"/>
</dbReference>
<dbReference type="GO" id="GO:0004523">
    <property type="term" value="F:RNA-DNA hybrid ribonuclease activity"/>
    <property type="evidence" value="ECO:0007669"/>
    <property type="project" value="InterPro"/>
</dbReference>
<dbReference type="CDD" id="cd09077">
    <property type="entry name" value="R1-I-EN"/>
    <property type="match status" value="1"/>
</dbReference>
<feature type="domain" description="RNase H type-1" evidence="2">
    <location>
        <begin position="953"/>
        <end position="1080"/>
    </location>
</feature>
<dbReference type="InterPro" id="IPR012337">
    <property type="entry name" value="RNaseH-like_sf"/>
</dbReference>
<dbReference type="PANTHER" id="PTHR36688">
    <property type="entry name" value="ENDO/EXONUCLEASE/PHOSPHATASE DOMAIN-CONTAINING PROTEIN"/>
    <property type="match status" value="1"/>
</dbReference>
<dbReference type="VEuPathDB" id="VectorBase:BGLB036717"/>
<dbReference type="Pfam" id="PF00075">
    <property type="entry name" value="RNase_H"/>
    <property type="match status" value="1"/>
</dbReference>
<name>A3FMR3_BIOGL</name>
<dbReference type="CDD" id="cd01650">
    <property type="entry name" value="RT_nLTR_like"/>
    <property type="match status" value="1"/>
</dbReference>
<dbReference type="VEuPathDB" id="VectorBase:BGLB023900"/>
<dbReference type="Pfam" id="PF14529">
    <property type="entry name" value="Exo_endo_phos_2"/>
    <property type="match status" value="1"/>
</dbReference>
<organism evidence="3">
    <name type="scientific">Biomphalaria glabrata</name>
    <name type="common">Bloodfluke planorb</name>
    <name type="synonym">Freshwater snail</name>
    <dbReference type="NCBI Taxonomy" id="6526"/>
    <lineage>
        <taxon>Eukaryota</taxon>
        <taxon>Metazoa</taxon>
        <taxon>Spiralia</taxon>
        <taxon>Lophotrochozoa</taxon>
        <taxon>Mollusca</taxon>
        <taxon>Gastropoda</taxon>
        <taxon>Heterobranchia</taxon>
        <taxon>Euthyneura</taxon>
        <taxon>Panpulmonata</taxon>
        <taxon>Hygrophila</taxon>
        <taxon>Lymnaeoidea</taxon>
        <taxon>Planorbidae</taxon>
        <taxon>Biomphalaria</taxon>
    </lineage>
</organism>
<dbReference type="GO" id="GO:0003676">
    <property type="term" value="F:nucleic acid binding"/>
    <property type="evidence" value="ECO:0007669"/>
    <property type="project" value="InterPro"/>
</dbReference>
<dbReference type="Gene3D" id="3.60.10.10">
    <property type="entry name" value="Endonuclease/exonuclease/phosphatase"/>
    <property type="match status" value="1"/>
</dbReference>
<dbReference type="CDD" id="cd09276">
    <property type="entry name" value="Rnase_HI_RT_non_LTR"/>
    <property type="match status" value="1"/>
</dbReference>
<dbReference type="VEuPathDB" id="VectorBase:BGLAX_026530"/>
<dbReference type="InterPro" id="IPR005135">
    <property type="entry name" value="Endo/exonuclease/phosphatase"/>
</dbReference>
<dbReference type="InterPro" id="IPR000477">
    <property type="entry name" value="RT_dom"/>
</dbReference>
<dbReference type="SUPFAM" id="SSF56672">
    <property type="entry name" value="DNA/RNA polymerases"/>
    <property type="match status" value="1"/>
</dbReference>
<reference evidence="3" key="1">
    <citation type="journal article" date="2007" name="Int. J. Parasitol.">
        <title>Nimbus (BgI): an active non-LTR retrotransposon of the Schistosoma mansoni snail host Biomphalaria glabrata.</title>
        <authorList>
            <person name="Raghavan N."/>
            <person name="Tettelin H."/>
            <person name="Miller A."/>
            <person name="Hostetler J."/>
            <person name="Tallon L."/>
            <person name="Knight M."/>
        </authorList>
    </citation>
    <scope>NUCLEOTIDE SEQUENCE</scope>
    <source>
        <strain evidence="3">BS90</strain>
    </source>
</reference>
<dbReference type="PROSITE" id="PS50878">
    <property type="entry name" value="RT_POL"/>
    <property type="match status" value="1"/>
</dbReference>
<accession>A3FMR3</accession>
<dbReference type="Pfam" id="PF00078">
    <property type="entry name" value="RVT_1"/>
    <property type="match status" value="1"/>
</dbReference>
<sequence length="1222" mass="139129">MDSRIVQWNCRGLKANYEEMQLLMDSETPVAVCLQETFLKDCISFRSYRAYTKNVEDAERASGGVCILVKDSIPHERVELQTTLQAVAARITLHKVITCCSLYLPPGAPLNRTDMEDLLKQLPRPYLILGDFNAHNTMWGSNNTDTRGRMLEDIFLQHDLCILNDASPTYLHPGTGSFTCIDLTVCVPGLLDDFKWSVSNDLRGSDHFPIIITNNLPSLGRPQRWKLKKADWEQFQKRCSEDITENILHEQNPADTFASKLLSIARKVVPLTSANPKRPSKPWFDTACKSAIGDRKKRLAAFIKNPSQENLKLFRIARAKARQTIRSAKRNSWRSFVGSLDAKTSARTVWKAVRRIKGKESNAIGHLKNQGRTVTSPREIADCLASSIAEKSSTAHYTPEFQKVKTREERHPIDFRSENNEDYNKPFSLEELRESLDKSHDTAPGEDEIHYQFLKHLPEPSLAVLLGVYICVWQTGAFPNSWRKATVIPIPKPGRDGSDPANYRPIALTSCICKTMERMINSRLVWYLESNKVISNYQCGFRQGRTTTDHLVRLEAYIRNALLRREHLVAVFFDIEKAYDTTWKHGILRDLALMGLKGHLPRFVEEFLKDRKFQVRVGNSASDTHDQEMGVPQGSILSVTLFNIKINSIINALSPGIECSLYVDDFVILTYGKNMNTLERKLQLCLNKIQGWANYNGFKFSDSKTVSMHFCNLRGLHPDPELFIHKKKIPVVKTTKFLGLTLDSKFNFLPHIKELKKKCQKSLNILRVLSHTDWGADRDTLLLLYRSLIRSKLDYGSIIYGAARKSYLKILEPIQNAALRLCLGAFRTSPIPSLHVEAGELPMDIRMKKLAMQYIVKLKSNPTNPAFDSIFNPTEVELYNRRPNVIQPLGLRMREPIQNLTQPIDQISKIETPQNPPWLMNKPKLNLSLLNFKKENTDPSILQVHFRELQESYGDCGTIYTDGSKMEGKVACACSFRNKTISRRLPDGCSIFTAELHAILLALMAVKASERSKFIICSDSKSALQALGRMKTDIPLVHKSLKLLDLITADRRDVTFIWVPSHVGIEGNEAADREAKRALNHAVSGTQIPYSDLRQSIASATYREWQNRWEAETHSKLRQIVADVRWRPTSKGLTRRGSTTMSRLRIGHTYITHSFVLKREEPPLCEYCDSRLTVEHILVDCPRYQDVRAKHFRATNLKTLFNNVDPGKVLGFILEVGLSTKI</sequence>
<dbReference type="AlphaFoldDB" id="A3FMR3"/>
<dbReference type="PANTHER" id="PTHR36688:SF2">
    <property type="entry name" value="ENDONUCLEASE_EXONUCLEASE_PHOSPHATASE DOMAIN-CONTAINING PROTEIN"/>
    <property type="match status" value="1"/>
</dbReference>
<dbReference type="EMBL" id="EF413180">
    <property type="protein sequence ID" value="ABN58714.1"/>
    <property type="molecule type" value="Genomic_DNA"/>
</dbReference>
<dbReference type="GO" id="GO:0006259">
    <property type="term" value="P:DNA metabolic process"/>
    <property type="evidence" value="ECO:0007669"/>
    <property type="project" value="UniProtKB-ARBA"/>
</dbReference>
<dbReference type="PROSITE" id="PS50879">
    <property type="entry name" value="RNASE_H_1"/>
    <property type="match status" value="1"/>
</dbReference>
<dbReference type="InterPro" id="IPR052560">
    <property type="entry name" value="RdDP_mobile_element"/>
</dbReference>
<dbReference type="InterPro" id="IPR036691">
    <property type="entry name" value="Endo/exonu/phosph_ase_sf"/>
</dbReference>
<dbReference type="Gene3D" id="3.30.420.10">
    <property type="entry name" value="Ribonuclease H-like superfamily/Ribonuclease H"/>
    <property type="match status" value="1"/>
</dbReference>
<protein>
    <submittedName>
        <fullName evidence="3">Pol-like protein</fullName>
    </submittedName>
</protein>
<proteinExistence type="predicted"/>
<feature type="domain" description="Reverse transcriptase" evidence="1">
    <location>
        <begin position="471"/>
        <end position="742"/>
    </location>
</feature>